<evidence type="ECO:0000313" key="8">
    <source>
        <dbReference type="Proteomes" id="UP001159042"/>
    </source>
</evidence>
<dbReference type="PANTHER" id="PTHR11552">
    <property type="entry name" value="GLUCOSE-METHANOL-CHOLINE GMC OXIDOREDUCTASE"/>
    <property type="match status" value="1"/>
</dbReference>
<dbReference type="SUPFAM" id="SSF51905">
    <property type="entry name" value="FAD/NAD(P)-binding domain"/>
    <property type="match status" value="1"/>
</dbReference>
<feature type="active site" description="Proton acceptor" evidence="2">
    <location>
        <position position="467"/>
    </location>
</feature>
<comment type="caution">
    <text evidence="7">The sequence shown here is derived from an EMBL/GenBank/DDBJ whole genome shotgun (WGS) entry which is preliminary data.</text>
</comment>
<feature type="active site" description="Proton donor" evidence="2">
    <location>
        <position position="423"/>
    </location>
</feature>
<dbReference type="Gene3D" id="3.30.560.10">
    <property type="entry name" value="Glucose Oxidase, domain 3"/>
    <property type="match status" value="1"/>
</dbReference>
<evidence type="ECO:0000256" key="3">
    <source>
        <dbReference type="PIRSR" id="PIRSR000137-2"/>
    </source>
</evidence>
<evidence type="ECO:0000259" key="6">
    <source>
        <dbReference type="PROSITE" id="PS00624"/>
    </source>
</evidence>
<dbReference type="PROSITE" id="PS00624">
    <property type="entry name" value="GMC_OXRED_2"/>
    <property type="match status" value="1"/>
</dbReference>
<evidence type="ECO:0000259" key="5">
    <source>
        <dbReference type="PROSITE" id="PS00623"/>
    </source>
</evidence>
<gene>
    <name evidence="7" type="ORF">NQ315_002244</name>
</gene>
<dbReference type="PANTHER" id="PTHR11552:SF158">
    <property type="entry name" value="GH23626P-RELATED"/>
    <property type="match status" value="1"/>
</dbReference>
<dbReference type="InterPro" id="IPR000172">
    <property type="entry name" value="GMC_OxRdtase_N"/>
</dbReference>
<comment type="cofactor">
    <cofactor evidence="3">
        <name>FAD</name>
        <dbReference type="ChEBI" id="CHEBI:57692"/>
    </cofactor>
</comment>
<comment type="similarity">
    <text evidence="1 4">Belongs to the GMC oxidoreductase family.</text>
</comment>
<feature type="domain" description="Glucose-methanol-choline oxidoreductase N-terminal" evidence="6">
    <location>
        <begin position="189"/>
        <end position="203"/>
    </location>
</feature>
<dbReference type="PIRSF" id="PIRSF000137">
    <property type="entry name" value="Alcohol_oxidase"/>
    <property type="match status" value="1"/>
</dbReference>
<evidence type="ECO:0000256" key="2">
    <source>
        <dbReference type="PIRSR" id="PIRSR000137-1"/>
    </source>
</evidence>
<organism evidence="7 8">
    <name type="scientific">Exocentrus adspersus</name>
    <dbReference type="NCBI Taxonomy" id="1586481"/>
    <lineage>
        <taxon>Eukaryota</taxon>
        <taxon>Metazoa</taxon>
        <taxon>Ecdysozoa</taxon>
        <taxon>Arthropoda</taxon>
        <taxon>Hexapoda</taxon>
        <taxon>Insecta</taxon>
        <taxon>Pterygota</taxon>
        <taxon>Neoptera</taxon>
        <taxon>Endopterygota</taxon>
        <taxon>Coleoptera</taxon>
        <taxon>Polyphaga</taxon>
        <taxon>Cucujiformia</taxon>
        <taxon>Chrysomeloidea</taxon>
        <taxon>Cerambycidae</taxon>
        <taxon>Lamiinae</taxon>
        <taxon>Acanthocinini</taxon>
        <taxon>Exocentrus</taxon>
    </lineage>
</organism>
<keyword evidence="4" id="KW-0285">Flavoprotein</keyword>
<feature type="domain" description="Glucose-methanol-choline oxidoreductase N-terminal" evidence="5">
    <location>
        <begin position="11"/>
        <end position="34"/>
    </location>
</feature>
<dbReference type="PROSITE" id="PS00623">
    <property type="entry name" value="GMC_OXRED_1"/>
    <property type="match status" value="1"/>
</dbReference>
<evidence type="ECO:0000313" key="7">
    <source>
        <dbReference type="EMBL" id="KAJ8919622.1"/>
    </source>
</evidence>
<dbReference type="GO" id="GO:0050660">
    <property type="term" value="F:flavin adenine dinucleotide binding"/>
    <property type="evidence" value="ECO:0007669"/>
    <property type="project" value="InterPro"/>
</dbReference>
<feature type="binding site" evidence="3">
    <location>
        <position position="17"/>
    </location>
    <ligand>
        <name>FAD</name>
        <dbReference type="ChEBI" id="CHEBI:57692"/>
    </ligand>
</feature>
<dbReference type="InterPro" id="IPR036188">
    <property type="entry name" value="FAD/NAD-bd_sf"/>
</dbReference>
<dbReference type="InterPro" id="IPR007867">
    <property type="entry name" value="GMC_OxRtase_C"/>
</dbReference>
<evidence type="ECO:0000256" key="1">
    <source>
        <dbReference type="ARBA" id="ARBA00010790"/>
    </source>
</evidence>
<dbReference type="EMBL" id="JANEYG010000017">
    <property type="protein sequence ID" value="KAJ8919622.1"/>
    <property type="molecule type" value="Genomic_DNA"/>
</dbReference>
<dbReference type="Proteomes" id="UP001159042">
    <property type="component" value="Unassembled WGS sequence"/>
</dbReference>
<evidence type="ECO:0000256" key="4">
    <source>
        <dbReference type="RuleBase" id="RU003968"/>
    </source>
</evidence>
<keyword evidence="3 4" id="KW-0274">FAD</keyword>
<dbReference type="InterPro" id="IPR012132">
    <property type="entry name" value="GMC_OxRdtase"/>
</dbReference>
<dbReference type="SUPFAM" id="SSF54373">
    <property type="entry name" value="FAD-linked reductases, C-terminal domain"/>
    <property type="match status" value="1"/>
</dbReference>
<sequence length="491" mass="54548">MKENRCAYPRGKGVGGTSLLNALIYARGASIDFDNWCAKGNSGWCYKDVLPYFKMSEDFHNNAPDAVADMQYHGKGGPLYVSYPEPRSEQCKVFFQASEELGYNKTDCNGAHLLGVSPYQLNVKNGKRQDSGTAFLKPVLDRQNLKVLTESFVTRIIINEAKEAQGLIFTHKGKAYKVAASKEVIVSAGSISSPQILMLSGIGPRKHLQEIGVPIIQNLEVGSQLYDHLQMYGITFSSNLSEPVPSLREQVENYLHGVGRLSTALTQQGVGYYQTPVEKTPNYPDLEIGFYHSNDTSYALHTVQKWKEDVARVIAAVDSSSSFTMYLTLLHTKSSGTVRLQSSSPFVYPLIDSNCLSDPEGKDIETAYQAILFAKKLIKTKAFRRIDAKLEIKPIKQCLGKYKYMSRKYWYCAIRYITGHDNHPVASCRMGPDPSLGDVVDAQLRVHGVKKLRVADASVIPVSTSAHINAICYMIGEKLADLLKIEYKVNA</sequence>
<dbReference type="GO" id="GO:0016614">
    <property type="term" value="F:oxidoreductase activity, acting on CH-OH group of donors"/>
    <property type="evidence" value="ECO:0007669"/>
    <property type="project" value="InterPro"/>
</dbReference>
<keyword evidence="8" id="KW-1185">Reference proteome</keyword>
<dbReference type="AlphaFoldDB" id="A0AAV8VYZ7"/>
<dbReference type="Pfam" id="PF00732">
    <property type="entry name" value="GMC_oxred_N"/>
    <property type="match status" value="1"/>
</dbReference>
<reference evidence="7 8" key="1">
    <citation type="journal article" date="2023" name="Insect Mol. Biol.">
        <title>Genome sequencing provides insights into the evolution of gene families encoding plant cell wall-degrading enzymes in longhorned beetles.</title>
        <authorList>
            <person name="Shin N.R."/>
            <person name="Okamura Y."/>
            <person name="Kirsch R."/>
            <person name="Pauchet Y."/>
        </authorList>
    </citation>
    <scope>NUCLEOTIDE SEQUENCE [LARGE SCALE GENOMIC DNA]</scope>
    <source>
        <strain evidence="7">EAD_L_NR</strain>
    </source>
</reference>
<dbReference type="Pfam" id="PF05199">
    <property type="entry name" value="GMC_oxred_C"/>
    <property type="match status" value="1"/>
</dbReference>
<feature type="binding site" evidence="3">
    <location>
        <position position="153"/>
    </location>
    <ligand>
        <name>FAD</name>
        <dbReference type="ChEBI" id="CHEBI:57692"/>
    </ligand>
</feature>
<name>A0AAV8VYZ7_9CUCU</name>
<dbReference type="Gene3D" id="3.50.50.60">
    <property type="entry name" value="FAD/NAD(P)-binding domain"/>
    <property type="match status" value="1"/>
</dbReference>
<protein>
    <recommendedName>
        <fullName evidence="5 6">Glucose-methanol-choline oxidoreductase N-terminal domain-containing protein</fullName>
    </recommendedName>
</protein>
<accession>A0AAV8VYZ7</accession>
<proteinExistence type="inferred from homology"/>